<gene>
    <name evidence="4" type="ORF">NP233_g5811</name>
</gene>
<dbReference type="InterPro" id="IPR056884">
    <property type="entry name" value="NPHP3-like_N"/>
</dbReference>
<keyword evidence="1" id="KW-0677">Repeat</keyword>
<dbReference type="Pfam" id="PF24883">
    <property type="entry name" value="NPHP3_N"/>
    <property type="match status" value="1"/>
</dbReference>
<proteinExistence type="predicted"/>
<dbReference type="PANTHER" id="PTHR10039">
    <property type="entry name" value="AMELOGENIN"/>
    <property type="match status" value="1"/>
</dbReference>
<evidence type="ECO:0000256" key="1">
    <source>
        <dbReference type="ARBA" id="ARBA00022737"/>
    </source>
</evidence>
<dbReference type="Proteomes" id="UP001213000">
    <property type="component" value="Unassembled WGS sequence"/>
</dbReference>
<evidence type="ECO:0000313" key="5">
    <source>
        <dbReference type="Proteomes" id="UP001213000"/>
    </source>
</evidence>
<name>A0AAD5YWC3_9AGAR</name>
<dbReference type="PANTHER" id="PTHR10039:SF14">
    <property type="entry name" value="NACHT DOMAIN-CONTAINING PROTEIN"/>
    <property type="match status" value="1"/>
</dbReference>
<reference evidence="4" key="1">
    <citation type="submission" date="2022-07" db="EMBL/GenBank/DDBJ databases">
        <title>Genome Sequence of Leucocoprinus birnbaumii.</title>
        <authorList>
            <person name="Buettner E."/>
        </authorList>
    </citation>
    <scope>NUCLEOTIDE SEQUENCE</scope>
    <source>
        <strain evidence="4">VT141</strain>
    </source>
</reference>
<evidence type="ECO:0000259" key="3">
    <source>
        <dbReference type="Pfam" id="PF24883"/>
    </source>
</evidence>
<feature type="domain" description="Nephrocystin 3-like N-terminal" evidence="3">
    <location>
        <begin position="203"/>
        <end position="371"/>
    </location>
</feature>
<feature type="compositionally biased region" description="Low complexity" evidence="2">
    <location>
        <begin position="35"/>
        <end position="52"/>
    </location>
</feature>
<keyword evidence="5" id="KW-1185">Reference proteome</keyword>
<feature type="compositionally biased region" description="Basic and acidic residues" evidence="2">
    <location>
        <begin position="53"/>
        <end position="63"/>
    </location>
</feature>
<comment type="caution">
    <text evidence="4">The sequence shown here is derived from an EMBL/GenBank/DDBJ whole genome shotgun (WGS) entry which is preliminary data.</text>
</comment>
<dbReference type="SUPFAM" id="SSF52540">
    <property type="entry name" value="P-loop containing nucleoside triphosphate hydrolases"/>
    <property type="match status" value="1"/>
</dbReference>
<dbReference type="AlphaFoldDB" id="A0AAD5YWC3"/>
<feature type="compositionally biased region" description="Basic and acidic residues" evidence="2">
    <location>
        <begin position="23"/>
        <end position="32"/>
    </location>
</feature>
<accession>A0AAD5YWC3</accession>
<evidence type="ECO:0000313" key="4">
    <source>
        <dbReference type="EMBL" id="KAJ3568285.1"/>
    </source>
</evidence>
<sequence>MPSLFDRLKPQKGKREYLRKVLGIERSPRESHTGSSQEVVSVSAASVSSSPSRLREPTSEHRPTLLTHSQLPDNFVEPSTAGLLGKQHESFRSADSQVDPSDVAGHGDRNHESTLSGSFQGAHDFRIDNPTFLNVVNKSKVVYKIEKPLNDHIFVEKFLKGIDIGGTVLLILDKKRVSGAEVDSSDREPPPRCHPKTRKELRETLNAWVSNPRRRWCFIWLSGPAGAGKSAVAQTFAEYCQGIGQLGATFFFSKLQQRDSPNGLIATLAYQFALEHAGYNHLITQILSHNPGILDKTLRVQFYKLIVEPFAFLATQQSADNSSQKPLVVIIDGLDECSDEDAQCQVIQLIGEYVRMPTLGQRPLIWLVCSRPEWHIKREFAQADPRIESGREEISCNAAEDVKDVYRILKDGLQKIRNKTSWTLSRNQPQAQWPTESKLQRLSLRVGGLPVLASTVIRFVGEGSGSPDSRLEICLMYLEAVGEPGKVKPLDSLDSFYQQIMIRVPQSILPVAKQILAFYILSRSHMKQLTGRAGGGYFERVGEVGSFLGIDRDTFYSALQNLHSVIDVPPAELALEKPIEFFHKSFPDFLQDASRSKVFALDMNQARYDIAVRTLDWHNHFISVKCQLEKCALSSYAEHKLGDTRWIRYEISDEAEPSTSRLKDFARLNCWHLCNTVFFDSSGPIIAELTQFNFCHLPPFASGTGNPDLRRLLVCLPTFLEGEASNSSLIRYRALTELDKHLADRFTAPLPLSNSLPRDLTAEERSFWFISSHMPDEELPSLNDIPMAFWIGQGDRTVLTLLTKSARERLRK</sequence>
<evidence type="ECO:0000256" key="2">
    <source>
        <dbReference type="SAM" id="MobiDB-lite"/>
    </source>
</evidence>
<feature type="region of interest" description="Disordered" evidence="2">
    <location>
        <begin position="23"/>
        <end position="120"/>
    </location>
</feature>
<dbReference type="Gene3D" id="3.40.50.300">
    <property type="entry name" value="P-loop containing nucleotide triphosphate hydrolases"/>
    <property type="match status" value="1"/>
</dbReference>
<organism evidence="4 5">
    <name type="scientific">Leucocoprinus birnbaumii</name>
    <dbReference type="NCBI Taxonomy" id="56174"/>
    <lineage>
        <taxon>Eukaryota</taxon>
        <taxon>Fungi</taxon>
        <taxon>Dikarya</taxon>
        <taxon>Basidiomycota</taxon>
        <taxon>Agaricomycotina</taxon>
        <taxon>Agaricomycetes</taxon>
        <taxon>Agaricomycetidae</taxon>
        <taxon>Agaricales</taxon>
        <taxon>Agaricineae</taxon>
        <taxon>Agaricaceae</taxon>
        <taxon>Leucocoprinus</taxon>
    </lineage>
</organism>
<dbReference type="EMBL" id="JANIEX010000355">
    <property type="protein sequence ID" value="KAJ3568285.1"/>
    <property type="molecule type" value="Genomic_DNA"/>
</dbReference>
<dbReference type="InterPro" id="IPR027417">
    <property type="entry name" value="P-loop_NTPase"/>
</dbReference>
<protein>
    <recommendedName>
        <fullName evidence="3">Nephrocystin 3-like N-terminal domain-containing protein</fullName>
    </recommendedName>
</protein>